<protein>
    <submittedName>
        <fullName evidence="2">Uncharacterized protein</fullName>
    </submittedName>
</protein>
<gene>
    <name evidence="2" type="primary">SSCI50390.1</name>
</gene>
<name>A0A0F7RWF3_9BASI</name>
<organism evidence="2 3">
    <name type="scientific">Sporisorium scitamineum</name>
    <dbReference type="NCBI Taxonomy" id="49012"/>
    <lineage>
        <taxon>Eukaryota</taxon>
        <taxon>Fungi</taxon>
        <taxon>Dikarya</taxon>
        <taxon>Basidiomycota</taxon>
        <taxon>Ustilaginomycotina</taxon>
        <taxon>Ustilaginomycetes</taxon>
        <taxon>Ustilaginales</taxon>
        <taxon>Ustilaginaceae</taxon>
        <taxon>Sporisorium</taxon>
    </lineage>
</organism>
<evidence type="ECO:0000256" key="1">
    <source>
        <dbReference type="SAM" id="MobiDB-lite"/>
    </source>
</evidence>
<dbReference type="Proteomes" id="UP000242770">
    <property type="component" value="Unassembled WGS sequence"/>
</dbReference>
<sequence length="70" mass="7541">MARCSLSSPLLATLGEFGTGLHSKAEEQRVTANGAANIAKDSAKRWRFVDAEHSEPSKSMSGDRIHELVS</sequence>
<evidence type="ECO:0000313" key="3">
    <source>
        <dbReference type="Proteomes" id="UP000242770"/>
    </source>
</evidence>
<evidence type="ECO:0000313" key="2">
    <source>
        <dbReference type="EMBL" id="CDS00765.1"/>
    </source>
</evidence>
<proteinExistence type="predicted"/>
<dbReference type="EMBL" id="CCFA01002981">
    <property type="protein sequence ID" value="CDS00765.1"/>
    <property type="molecule type" value="Genomic_DNA"/>
</dbReference>
<feature type="region of interest" description="Disordered" evidence="1">
    <location>
        <begin position="51"/>
        <end position="70"/>
    </location>
</feature>
<dbReference type="AlphaFoldDB" id="A0A0F7RWF3"/>
<accession>A0A0F7RWF3</accession>
<keyword evidence="3" id="KW-1185">Reference proteome</keyword>
<reference evidence="3" key="1">
    <citation type="submission" date="2014-06" db="EMBL/GenBank/DDBJ databases">
        <authorList>
            <person name="Berkman P.J."/>
        </authorList>
    </citation>
    <scope>NUCLEOTIDE SEQUENCE [LARGE SCALE GENOMIC DNA]</scope>
</reference>